<sequence length="215" mass="25374">MVTGHLGEQIEDFVNSYQIKNKLEKNKILVNRSGVQYKSGPLHSFLSITENNQIYKENRVFMIFPGDTIFDYNLLQEALNLILKNYSLLDNYSIVFYRKIKISSLKERFKTNDPNLVKTISYLKINRNGSKSIVREIKQRTLSSFTDKKTIHQVIPIFIFNFRIVQEIKNLANCNRFKTIREIVNLIIKKEETFLALSIDPEYYFYDIDSPIDLR</sequence>
<dbReference type="AlphaFoldDB" id="X1TXY8"/>
<dbReference type="EMBL" id="BARW01030835">
    <property type="protein sequence ID" value="GAJ10188.1"/>
    <property type="molecule type" value="Genomic_DNA"/>
</dbReference>
<feature type="non-terminal residue" evidence="1">
    <location>
        <position position="215"/>
    </location>
</feature>
<dbReference type="SUPFAM" id="SSF53448">
    <property type="entry name" value="Nucleotide-diphospho-sugar transferases"/>
    <property type="match status" value="1"/>
</dbReference>
<reference evidence="1" key="1">
    <citation type="journal article" date="2014" name="Front. Microbiol.">
        <title>High frequency of phylogenetically diverse reductive dehalogenase-homologous genes in deep subseafloor sedimentary metagenomes.</title>
        <authorList>
            <person name="Kawai M."/>
            <person name="Futagami T."/>
            <person name="Toyoda A."/>
            <person name="Takaki Y."/>
            <person name="Nishi S."/>
            <person name="Hori S."/>
            <person name="Arai W."/>
            <person name="Tsubouchi T."/>
            <person name="Morono Y."/>
            <person name="Uchiyama I."/>
            <person name="Ito T."/>
            <person name="Fujiyama A."/>
            <person name="Inagaki F."/>
            <person name="Takami H."/>
        </authorList>
    </citation>
    <scope>NUCLEOTIDE SEQUENCE</scope>
    <source>
        <strain evidence="1">Expedition CK06-06</strain>
    </source>
</reference>
<proteinExistence type="predicted"/>
<organism evidence="1">
    <name type="scientific">marine sediment metagenome</name>
    <dbReference type="NCBI Taxonomy" id="412755"/>
    <lineage>
        <taxon>unclassified sequences</taxon>
        <taxon>metagenomes</taxon>
        <taxon>ecological metagenomes</taxon>
    </lineage>
</organism>
<evidence type="ECO:0000313" key="1">
    <source>
        <dbReference type="EMBL" id="GAJ10188.1"/>
    </source>
</evidence>
<dbReference type="InterPro" id="IPR029044">
    <property type="entry name" value="Nucleotide-diphossugar_trans"/>
</dbReference>
<dbReference type="Gene3D" id="3.90.550.10">
    <property type="entry name" value="Spore Coat Polysaccharide Biosynthesis Protein SpsA, Chain A"/>
    <property type="match status" value="1"/>
</dbReference>
<comment type="caution">
    <text evidence="1">The sequence shown here is derived from an EMBL/GenBank/DDBJ whole genome shotgun (WGS) entry which is preliminary data.</text>
</comment>
<gene>
    <name evidence="1" type="ORF">S12H4_49187</name>
</gene>
<evidence type="ECO:0008006" key="2">
    <source>
        <dbReference type="Google" id="ProtNLM"/>
    </source>
</evidence>
<accession>X1TXY8</accession>
<name>X1TXY8_9ZZZZ</name>
<protein>
    <recommendedName>
        <fullName evidence="2">Nucleotidyl transferase domain-containing protein</fullName>
    </recommendedName>
</protein>